<evidence type="ECO:0000313" key="3">
    <source>
        <dbReference type="EMBL" id="OBX01581.1"/>
    </source>
</evidence>
<reference evidence="3 4" key="1">
    <citation type="submission" date="2014-11" db="EMBL/GenBank/DDBJ databases">
        <title>Pan-genome of Gallibacterium spp.</title>
        <authorList>
            <person name="Kudirkiene E."/>
            <person name="Bojesen A.M."/>
        </authorList>
    </citation>
    <scope>NUCLEOTIDE SEQUENCE [LARGE SCALE GENOMIC DNA]</scope>
    <source>
        <strain evidence="3 4">Gerl. 2740/89</strain>
    </source>
</reference>
<gene>
    <name evidence="3" type="ORF">QV05_05105</name>
</gene>
<proteinExistence type="predicted"/>
<feature type="domain" description="Restriction endonuclease type II NgoFVII C-terminal B3-like DNA-binding" evidence="2">
    <location>
        <begin position="6"/>
        <end position="117"/>
    </location>
</feature>
<dbReference type="AlphaFoldDB" id="A0AB36DWP7"/>
<comment type="caution">
    <text evidence="3">The sequence shown here is derived from an EMBL/GenBank/DDBJ whole genome shotgun (WGS) entry which is preliminary data.</text>
</comment>
<keyword evidence="4" id="KW-1185">Reference proteome</keyword>
<dbReference type="RefSeq" id="WP_065231011.1">
    <property type="nucleotide sequence ID" value="NZ_JTJP01000065.1"/>
</dbReference>
<evidence type="ECO:0000259" key="2">
    <source>
        <dbReference type="Pfam" id="PF20731"/>
    </source>
</evidence>
<accession>A0AB36DWP7</accession>
<protein>
    <recommendedName>
        <fullName evidence="2">Restriction endonuclease type II NgoFVII C-terminal B3-like DNA-binding domain-containing protein</fullName>
    </recommendedName>
</protein>
<dbReference type="EMBL" id="JTJQ01000013">
    <property type="protein sequence ID" value="OBX01581.1"/>
    <property type="molecule type" value="Genomic_DNA"/>
</dbReference>
<sequence length="126" mass="14477">MGQIEQTLLDENGELPQRSGLNWGQRDGREPNQAYIKISSTNYGFFPRDTQFKIITEDGYSFICSIAQENGKAIHTPNDNSEFGRYFREKLGIPLGAPIKTSDLIKYGRTSIHFYKINSNIYKMKF</sequence>
<feature type="region of interest" description="Disordered" evidence="1">
    <location>
        <begin position="1"/>
        <end position="28"/>
    </location>
</feature>
<dbReference type="InterPro" id="IPR048923">
    <property type="entry name" value="RE_NgoFVII_C"/>
</dbReference>
<organism evidence="3 4">
    <name type="scientific">Gallibacterium genomosp. 1</name>
    <dbReference type="NCBI Taxonomy" id="155515"/>
    <lineage>
        <taxon>Bacteria</taxon>
        <taxon>Pseudomonadati</taxon>
        <taxon>Pseudomonadota</taxon>
        <taxon>Gammaproteobacteria</taxon>
        <taxon>Pasteurellales</taxon>
        <taxon>Pasteurellaceae</taxon>
        <taxon>Gallibacterium</taxon>
    </lineage>
</organism>
<name>A0AB36DWP7_9PAST</name>
<dbReference type="Proteomes" id="UP000092594">
    <property type="component" value="Unassembled WGS sequence"/>
</dbReference>
<evidence type="ECO:0000256" key="1">
    <source>
        <dbReference type="SAM" id="MobiDB-lite"/>
    </source>
</evidence>
<dbReference type="Pfam" id="PF20731">
    <property type="entry name" value="RE_NgoFVII_C"/>
    <property type="match status" value="1"/>
</dbReference>
<evidence type="ECO:0000313" key="4">
    <source>
        <dbReference type="Proteomes" id="UP000092594"/>
    </source>
</evidence>